<evidence type="ECO:0000313" key="3">
    <source>
        <dbReference type="Proteomes" id="UP001633002"/>
    </source>
</evidence>
<comment type="caution">
    <text evidence="2">The sequence shown here is derived from an EMBL/GenBank/DDBJ whole genome shotgun (WGS) entry which is preliminary data.</text>
</comment>
<proteinExistence type="predicted"/>
<organism evidence="2 3">
    <name type="scientific">Riccia sorocarpa</name>
    <dbReference type="NCBI Taxonomy" id="122646"/>
    <lineage>
        <taxon>Eukaryota</taxon>
        <taxon>Viridiplantae</taxon>
        <taxon>Streptophyta</taxon>
        <taxon>Embryophyta</taxon>
        <taxon>Marchantiophyta</taxon>
        <taxon>Marchantiopsida</taxon>
        <taxon>Marchantiidae</taxon>
        <taxon>Marchantiales</taxon>
        <taxon>Ricciaceae</taxon>
        <taxon>Riccia</taxon>
    </lineage>
</organism>
<evidence type="ECO:0008006" key="4">
    <source>
        <dbReference type="Google" id="ProtNLM"/>
    </source>
</evidence>
<dbReference type="AlphaFoldDB" id="A0ABD3G953"/>
<dbReference type="EMBL" id="JBJQOH010000008">
    <property type="protein sequence ID" value="KAL3675677.1"/>
    <property type="molecule type" value="Genomic_DNA"/>
</dbReference>
<accession>A0ABD3G953</accession>
<dbReference type="Proteomes" id="UP001633002">
    <property type="component" value="Unassembled WGS sequence"/>
</dbReference>
<protein>
    <recommendedName>
        <fullName evidence="4">Transposase</fullName>
    </recommendedName>
</protein>
<dbReference type="PANTHER" id="PTHR31751">
    <property type="entry name" value="SI:CH211-108C17.2-RELATED-RELATED"/>
    <property type="match status" value="1"/>
</dbReference>
<evidence type="ECO:0000313" key="2">
    <source>
        <dbReference type="EMBL" id="KAL3675677.1"/>
    </source>
</evidence>
<feature type="region of interest" description="Disordered" evidence="1">
    <location>
        <begin position="1"/>
        <end position="22"/>
    </location>
</feature>
<name>A0ABD3G953_9MARC</name>
<gene>
    <name evidence="2" type="ORF">R1sor_025625</name>
</gene>
<evidence type="ECO:0000256" key="1">
    <source>
        <dbReference type="SAM" id="MobiDB-lite"/>
    </source>
</evidence>
<feature type="region of interest" description="Disordered" evidence="1">
    <location>
        <begin position="87"/>
        <end position="113"/>
    </location>
</feature>
<reference evidence="2 3" key="1">
    <citation type="submission" date="2024-09" db="EMBL/GenBank/DDBJ databases">
        <title>Chromosome-scale assembly of Riccia sorocarpa.</title>
        <authorList>
            <person name="Paukszto L."/>
        </authorList>
    </citation>
    <scope>NUCLEOTIDE SEQUENCE [LARGE SCALE GENOMIC DNA]</scope>
    <source>
        <strain evidence="2">LP-2024</strain>
        <tissue evidence="2">Aerial parts of the thallus</tissue>
    </source>
</reference>
<feature type="compositionally biased region" description="Basic and acidic residues" evidence="1">
    <location>
        <begin position="9"/>
        <end position="21"/>
    </location>
</feature>
<feature type="compositionally biased region" description="Acidic residues" evidence="1">
    <location>
        <begin position="95"/>
        <end position="110"/>
    </location>
</feature>
<keyword evidence="3" id="KW-1185">Reference proteome</keyword>
<dbReference type="PANTHER" id="PTHR31751:SF7">
    <property type="entry name" value="THAP-TYPE DOMAIN-CONTAINING PROTEIN"/>
    <property type="match status" value="1"/>
</dbReference>
<sequence length="382" mass="43178">MTRPPRPKYPSDAKDYHELRRPGCAHTVRLPEDLLPTYAQLKRSLGRNTSHADVIRFLFEAADPAIQAAIQRTNVQVVIDSQEETVADFPPSMDPNDDIVEDAPDSEESDHEMLDEAGDLRADLDHGPVPDSQVQQSARVYPDPTNAFWSHSKVRDFFRMFRVVCPVDGCARQFLPPNIKTFMHVWSLGMKCPVGHSFSFLTGELERNHGTPDITGRLYHSSLCSGMTHSCLESMCLELGLHVPRKVHFFEFQSGRKRNTGWISAALDLWQEQKDNLQQDLLRKGQPLVVYVDCRFDSSRSGYHGTVPVINIDDDKVIEMVTLTRKETGSSWRIETAALERALAIFEEKGIRIAEVVHDDNQLMCMKPVVHDDSQLSSGPLI</sequence>